<dbReference type="Proteomes" id="UP000824469">
    <property type="component" value="Unassembled WGS sequence"/>
</dbReference>
<dbReference type="SUPFAM" id="SSF51445">
    <property type="entry name" value="(Trans)glycosidases"/>
    <property type="match status" value="1"/>
</dbReference>
<evidence type="ECO:0000256" key="2">
    <source>
        <dbReference type="ARBA" id="ARBA00022801"/>
    </source>
</evidence>
<dbReference type="InterPro" id="IPR017853">
    <property type="entry name" value="GH"/>
</dbReference>
<dbReference type="AlphaFoldDB" id="A0AA38G7R5"/>
<comment type="caution">
    <text evidence="5">The sequence shown here is derived from an EMBL/GenBank/DDBJ whole genome shotgun (WGS) entry which is preliminary data.</text>
</comment>
<dbReference type="GO" id="GO:0005975">
    <property type="term" value="P:carbohydrate metabolic process"/>
    <property type="evidence" value="ECO:0007669"/>
    <property type="project" value="InterPro"/>
</dbReference>
<dbReference type="InterPro" id="IPR000490">
    <property type="entry name" value="Glyco_hydro_17"/>
</dbReference>
<protein>
    <submittedName>
        <fullName evidence="5">Uncharacterized protein</fullName>
    </submittedName>
</protein>
<keyword evidence="6" id="KW-1185">Reference proteome</keyword>
<evidence type="ECO:0000256" key="1">
    <source>
        <dbReference type="ARBA" id="ARBA00008773"/>
    </source>
</evidence>
<dbReference type="PANTHER" id="PTHR32227">
    <property type="entry name" value="GLUCAN ENDO-1,3-BETA-GLUCOSIDASE BG1-RELATED-RELATED"/>
    <property type="match status" value="1"/>
</dbReference>
<keyword evidence="3" id="KW-0326">Glycosidase</keyword>
<accession>A0AA38G7R5</accession>
<dbReference type="GO" id="GO:0004553">
    <property type="term" value="F:hydrolase activity, hydrolyzing O-glycosyl compounds"/>
    <property type="evidence" value="ECO:0007669"/>
    <property type="project" value="InterPro"/>
</dbReference>
<keyword evidence="2" id="KW-0378">Hydrolase</keyword>
<comment type="similarity">
    <text evidence="1 4">Belongs to the glycosyl hydrolase 17 family.</text>
</comment>
<dbReference type="Pfam" id="PF00332">
    <property type="entry name" value="Glyco_hydro_17"/>
    <property type="match status" value="1"/>
</dbReference>
<dbReference type="Gene3D" id="3.20.20.80">
    <property type="entry name" value="Glycosidases"/>
    <property type="match status" value="1"/>
</dbReference>
<organism evidence="5 6">
    <name type="scientific">Taxus chinensis</name>
    <name type="common">Chinese yew</name>
    <name type="synonym">Taxus wallichiana var. chinensis</name>
    <dbReference type="NCBI Taxonomy" id="29808"/>
    <lineage>
        <taxon>Eukaryota</taxon>
        <taxon>Viridiplantae</taxon>
        <taxon>Streptophyta</taxon>
        <taxon>Embryophyta</taxon>
        <taxon>Tracheophyta</taxon>
        <taxon>Spermatophyta</taxon>
        <taxon>Pinopsida</taxon>
        <taxon>Pinidae</taxon>
        <taxon>Conifers II</taxon>
        <taxon>Cupressales</taxon>
        <taxon>Taxaceae</taxon>
        <taxon>Taxus</taxon>
    </lineage>
</organism>
<dbReference type="EMBL" id="JAHRHJ020000004">
    <property type="protein sequence ID" value="KAH9317956.1"/>
    <property type="molecule type" value="Genomic_DNA"/>
</dbReference>
<name>A0AA38G7R5_TAXCH</name>
<feature type="non-terminal residue" evidence="5">
    <location>
        <position position="60"/>
    </location>
</feature>
<gene>
    <name evidence="5" type="ORF">KI387_019725</name>
</gene>
<evidence type="ECO:0000313" key="6">
    <source>
        <dbReference type="Proteomes" id="UP000824469"/>
    </source>
</evidence>
<evidence type="ECO:0000256" key="4">
    <source>
        <dbReference type="RuleBase" id="RU004335"/>
    </source>
</evidence>
<proteinExistence type="inferred from homology"/>
<sequence>MLGNNMLEVSEVVNMVKSFKIGKVRLFEAHKEALKSLANMGIEVIVEVGNDELQKIACNQ</sequence>
<dbReference type="InterPro" id="IPR044965">
    <property type="entry name" value="Glyco_hydro_17_plant"/>
</dbReference>
<evidence type="ECO:0000256" key="3">
    <source>
        <dbReference type="ARBA" id="ARBA00023295"/>
    </source>
</evidence>
<reference evidence="5 6" key="1">
    <citation type="journal article" date="2021" name="Nat. Plants">
        <title>The Taxus genome provides insights into paclitaxel biosynthesis.</title>
        <authorList>
            <person name="Xiong X."/>
            <person name="Gou J."/>
            <person name="Liao Q."/>
            <person name="Li Y."/>
            <person name="Zhou Q."/>
            <person name="Bi G."/>
            <person name="Li C."/>
            <person name="Du R."/>
            <person name="Wang X."/>
            <person name="Sun T."/>
            <person name="Guo L."/>
            <person name="Liang H."/>
            <person name="Lu P."/>
            <person name="Wu Y."/>
            <person name="Zhang Z."/>
            <person name="Ro D.K."/>
            <person name="Shang Y."/>
            <person name="Huang S."/>
            <person name="Yan J."/>
        </authorList>
    </citation>
    <scope>NUCLEOTIDE SEQUENCE [LARGE SCALE GENOMIC DNA]</scope>
    <source>
        <strain evidence="5">Ta-2019</strain>
    </source>
</reference>
<evidence type="ECO:0000313" key="5">
    <source>
        <dbReference type="EMBL" id="KAH9317956.1"/>
    </source>
</evidence>